<reference evidence="6 7" key="1">
    <citation type="submission" date="2020-02" db="EMBL/GenBank/DDBJ databases">
        <title>Bacillus aquiflavi sp. nov., isolated from yellow water of strong flavor Chinese baijiu in Yibin region of China.</title>
        <authorList>
            <person name="Xie J."/>
        </authorList>
    </citation>
    <scope>NUCLEOTIDE SEQUENCE [LARGE SCALE GENOMIC DNA]</scope>
    <source>
        <strain evidence="6 7">3H-10</strain>
    </source>
</reference>
<dbReference type="InterPro" id="IPR016102">
    <property type="entry name" value="Succinyl-CoA_synth-like"/>
</dbReference>
<dbReference type="Proteomes" id="UP000570010">
    <property type="component" value="Unassembled WGS sequence"/>
</dbReference>
<evidence type="ECO:0000256" key="3">
    <source>
        <dbReference type="ARBA" id="ARBA00022840"/>
    </source>
</evidence>
<dbReference type="InterPro" id="IPR036291">
    <property type="entry name" value="NAD(P)-bd_dom_sf"/>
</dbReference>
<dbReference type="PANTHER" id="PTHR43334:SF1">
    <property type="entry name" value="3-HYDROXYPROPIONATE--COA LIGASE [ADP-FORMING]"/>
    <property type="match status" value="1"/>
</dbReference>
<dbReference type="SUPFAM" id="SSF56059">
    <property type="entry name" value="Glutathione synthetase ATP-binding domain-like"/>
    <property type="match status" value="1"/>
</dbReference>
<evidence type="ECO:0000256" key="2">
    <source>
        <dbReference type="ARBA" id="ARBA00022741"/>
    </source>
</evidence>
<dbReference type="Gene3D" id="3.30.470.20">
    <property type="entry name" value="ATP-grasp fold, B domain"/>
    <property type="match status" value="1"/>
</dbReference>
<dbReference type="InterPro" id="IPR032875">
    <property type="entry name" value="Succ_CoA_lig_flav_dom"/>
</dbReference>
<evidence type="ECO:0000259" key="4">
    <source>
        <dbReference type="SMART" id="SM00881"/>
    </source>
</evidence>
<reference evidence="5 8" key="2">
    <citation type="submission" date="2020-07" db="EMBL/GenBank/DDBJ databases">
        <authorList>
            <person name="Feng H."/>
        </authorList>
    </citation>
    <scope>NUCLEOTIDE SEQUENCE [LARGE SCALE GENOMIC DNA]</scope>
    <source>
        <strain evidence="5">S-12</strain>
        <strain evidence="8">s-12</strain>
    </source>
</reference>
<dbReference type="InterPro" id="IPR051538">
    <property type="entry name" value="Acyl-CoA_Synth/Transferase"/>
</dbReference>
<dbReference type="Gene3D" id="3.40.50.720">
    <property type="entry name" value="NAD(P)-binding Rossmann-like Domain"/>
    <property type="match status" value="1"/>
</dbReference>
<name>A0A6B3VSC3_9BACI</name>
<dbReference type="Gene3D" id="3.40.50.261">
    <property type="entry name" value="Succinyl-CoA synthetase domains"/>
    <property type="match status" value="2"/>
</dbReference>
<gene>
    <name evidence="6" type="ORF">G4D64_06460</name>
    <name evidence="5" type="ORF">H1Z61_06495</name>
</gene>
<evidence type="ECO:0000313" key="6">
    <source>
        <dbReference type="EMBL" id="NEY81170.1"/>
    </source>
</evidence>
<dbReference type="EMBL" id="JACEIO010000011">
    <property type="protein sequence ID" value="MBA4536803.1"/>
    <property type="molecule type" value="Genomic_DNA"/>
</dbReference>
<feature type="domain" description="CoA-binding" evidence="4">
    <location>
        <begin position="12"/>
        <end position="107"/>
    </location>
</feature>
<dbReference type="Pfam" id="PF13607">
    <property type="entry name" value="Succ_CoA_lig"/>
    <property type="match status" value="1"/>
</dbReference>
<sequence length="706" mass="77129">MLKMKDFNMKAFFSPASIAIIGASEDFTSIGGKPIRNLINHQYKGKLFLVNPKYKQIQQYKCYPTILDIPTEVELALIAISSKRIKDVMEQCAEKKIQYAVLFGAGFAELGSTGEKLQQEVLQIAQKADIRLIGPNCVGCLNVLEQIPMGFATSFEAQTFLSGNVALASQSGAFGYSVFGLAQEEKIGFSYIANTGNQVDISTLDFLVEMLNDEKTDVLAAYLESIPDGEQFIDILKRAKEKRKPVIILKSGRSQLGQKAALSHTASIAGSSDVYEAVAEQYGAISVRDMNDMIDAMKIFSRKKYASGSKIAVVTTSGASGIAMADLSEEYELEMAELSSKTKEMIEGIIPSFGSSLNPIDITLQALNNKSILSDTIEALVEAEECDLVVVATTLGGKLGEKVCQDIIELDKKTEKPIIVTLTGRKDIVGGGLNILQNAGIPVYQTPSQTIQAISMLVKHSKYIRRSKDQTVTASQILLDDPQNVWTEEKVKPMLKNLHFNIPRGVVVQSEQQLQSVLNSFTFPVVMKVISQNILHKTDAKAVKVGIETKQEAINSFYELIENAQRYSPEAKIEGILLEEMLTEDGIEMFIGIKHDPTFGPIVACGFGGVFIEVLKDISLRKAPFGKETALEMIKSLKGYPILTGTRGRDPADINAFAEALSHVANFAYRQGALLKELDINPVVVLKEGKGIVALDGIISWGESLP</sequence>
<proteinExistence type="predicted"/>
<evidence type="ECO:0000313" key="5">
    <source>
        <dbReference type="EMBL" id="MBA4536803.1"/>
    </source>
</evidence>
<dbReference type="GO" id="GO:0005524">
    <property type="term" value="F:ATP binding"/>
    <property type="evidence" value="ECO:0007669"/>
    <property type="project" value="UniProtKB-KW"/>
</dbReference>
<dbReference type="Pfam" id="PF13380">
    <property type="entry name" value="CoA_binding_2"/>
    <property type="match status" value="1"/>
</dbReference>
<dbReference type="Gene3D" id="3.30.1490.20">
    <property type="entry name" value="ATP-grasp fold, A domain"/>
    <property type="match status" value="1"/>
</dbReference>
<dbReference type="SUPFAM" id="SSF51735">
    <property type="entry name" value="NAD(P)-binding Rossmann-fold domains"/>
    <property type="match status" value="1"/>
</dbReference>
<evidence type="ECO:0000313" key="7">
    <source>
        <dbReference type="Proteomes" id="UP000472971"/>
    </source>
</evidence>
<dbReference type="InterPro" id="IPR013815">
    <property type="entry name" value="ATP_grasp_subdomain_1"/>
</dbReference>
<evidence type="ECO:0000256" key="1">
    <source>
        <dbReference type="ARBA" id="ARBA00022598"/>
    </source>
</evidence>
<protein>
    <submittedName>
        <fullName evidence="6">Acetate--CoA ligase family protein</fullName>
    </submittedName>
</protein>
<dbReference type="SUPFAM" id="SSF52210">
    <property type="entry name" value="Succinyl-CoA synthetase domains"/>
    <property type="match status" value="2"/>
</dbReference>
<keyword evidence="1 6" id="KW-0436">Ligase</keyword>
<accession>A0A6B3VSC3</accession>
<comment type="caution">
    <text evidence="6">The sequence shown here is derived from an EMBL/GenBank/DDBJ whole genome shotgun (WGS) entry which is preliminary data.</text>
</comment>
<dbReference type="Pfam" id="PF13549">
    <property type="entry name" value="ATP-grasp_5"/>
    <property type="match status" value="1"/>
</dbReference>
<evidence type="ECO:0000313" key="8">
    <source>
        <dbReference type="Proteomes" id="UP000570010"/>
    </source>
</evidence>
<keyword evidence="7" id="KW-1185">Reference proteome</keyword>
<keyword evidence="2" id="KW-0547">Nucleotide-binding</keyword>
<dbReference type="AlphaFoldDB" id="A0A6B3VSC3"/>
<dbReference type="InterPro" id="IPR003781">
    <property type="entry name" value="CoA-bd"/>
</dbReference>
<dbReference type="Proteomes" id="UP000472971">
    <property type="component" value="Unassembled WGS sequence"/>
</dbReference>
<dbReference type="SMART" id="SM00881">
    <property type="entry name" value="CoA_binding"/>
    <property type="match status" value="1"/>
</dbReference>
<dbReference type="PANTHER" id="PTHR43334">
    <property type="entry name" value="ACETATE--COA LIGASE [ADP-FORMING]"/>
    <property type="match status" value="1"/>
</dbReference>
<dbReference type="EMBL" id="JAAIWN010000011">
    <property type="protein sequence ID" value="NEY81170.1"/>
    <property type="molecule type" value="Genomic_DNA"/>
</dbReference>
<dbReference type="GO" id="GO:0016874">
    <property type="term" value="F:ligase activity"/>
    <property type="evidence" value="ECO:0007669"/>
    <property type="project" value="UniProtKB-KW"/>
</dbReference>
<organism evidence="6 7">
    <name type="scientific">Bacillus aquiflavi</name>
    <dbReference type="NCBI Taxonomy" id="2672567"/>
    <lineage>
        <taxon>Bacteria</taxon>
        <taxon>Bacillati</taxon>
        <taxon>Bacillota</taxon>
        <taxon>Bacilli</taxon>
        <taxon>Bacillales</taxon>
        <taxon>Bacillaceae</taxon>
        <taxon>Bacillus</taxon>
    </lineage>
</organism>
<keyword evidence="3" id="KW-0067">ATP-binding</keyword>